<dbReference type="Pfam" id="PF00244">
    <property type="entry name" value="14-3-3"/>
    <property type="match status" value="1"/>
</dbReference>
<evidence type="ECO:0000259" key="4">
    <source>
        <dbReference type="SMART" id="SM00101"/>
    </source>
</evidence>
<dbReference type="Gene3D" id="1.20.190.20">
    <property type="entry name" value="14-3-3 domain"/>
    <property type="match status" value="1"/>
</dbReference>
<keyword evidence="3" id="KW-1133">Transmembrane helix</keyword>
<gene>
    <name evidence="5" type="ORF">PCOR1329_LOCUS5105</name>
</gene>
<dbReference type="InterPro" id="IPR000308">
    <property type="entry name" value="14-3-3"/>
</dbReference>
<dbReference type="PRINTS" id="PR00305">
    <property type="entry name" value="1433ZETA"/>
</dbReference>
<sequence length="764" mass="84689">MAGLHQALLPPPADVDARNGRGPVAACEEAGGGAGGAERAAAQGDAAACAVGKDVYFARLAEEAERYDDMAAHMEAAGKAAHELSPEERHLLSVAYKSAVGSRRAAWRVLKSKERGDSASFAREYCAKVRGGHGGGCTRIVDVLDGRLIPNAQTGESRVFYKKMKADYYRYVAEYTQGDAKRKAAQAYEEAFKAAENARSTDVPVTHPIRLGLALNYSVFQYEVLSDPDEACKTACTAFADAVTEFDNVVEDPYKDSATSDALTGRGRSAELDSALILQLLRDNLTLWSSDQEDDAPPAGTQPSSPSSRPSPSTNQEVRDMLLRHSEQIRTLERVIDDRGLRQQYKVYVDRYTAWRQGDSTGARGELTDEGLENEKNFAANFTGMSLRWEEWVWSRTMSYWISVSFFEGSIFFCISSFLYNMQDTLGPTTYKATTLWGYIYGKVNFLVCTYLMCLETINFSASHGDGASRGDAGAIPQKGEDKEFYWNPFRRETAIERLKKAGASPLSYYTALVYFVGVLFFILGMSMEFLPVGLLPHMLEAAVLRWSFIVGSLCFTFGGLIECKQNFQVIEAEAKGYSRLGLIVGSINTIGGVCFLVGSLTRAASYGHLCFGFGSALYTGASFIQIVMWKDEQFGLSFLPSRNKFYKRARCQMGKKTSGDTPSWRGVLFITLCCWCGAMSAYNFSIEMAKHFRLTVRSDQMSFEELMPFLYCHAMLLLTSAVVRAPEGPPYRQLLIFMRVMCVAVTVNSTITWVEFLTEDIQE</sequence>
<feature type="domain" description="14-3-3" evidence="4">
    <location>
        <begin position="52"/>
        <end position="302"/>
    </location>
</feature>
<dbReference type="SUPFAM" id="SSF48445">
    <property type="entry name" value="14-3-3 protein"/>
    <property type="match status" value="1"/>
</dbReference>
<evidence type="ECO:0000256" key="2">
    <source>
        <dbReference type="SAM" id="MobiDB-lite"/>
    </source>
</evidence>
<feature type="region of interest" description="Disordered" evidence="2">
    <location>
        <begin position="1"/>
        <end position="21"/>
    </location>
</feature>
<evidence type="ECO:0000256" key="3">
    <source>
        <dbReference type="SAM" id="Phobius"/>
    </source>
</evidence>
<keyword evidence="6" id="KW-1185">Reference proteome</keyword>
<organism evidence="5 6">
    <name type="scientific">Prorocentrum cordatum</name>
    <dbReference type="NCBI Taxonomy" id="2364126"/>
    <lineage>
        <taxon>Eukaryota</taxon>
        <taxon>Sar</taxon>
        <taxon>Alveolata</taxon>
        <taxon>Dinophyceae</taxon>
        <taxon>Prorocentrales</taxon>
        <taxon>Prorocentraceae</taxon>
        <taxon>Prorocentrum</taxon>
    </lineage>
</organism>
<dbReference type="InterPro" id="IPR023410">
    <property type="entry name" value="14-3-3_domain"/>
</dbReference>
<dbReference type="PANTHER" id="PTHR18860">
    <property type="entry name" value="14-3-3 PROTEIN"/>
    <property type="match status" value="1"/>
</dbReference>
<feature type="transmembrane region" description="Helical" evidence="3">
    <location>
        <begin position="440"/>
        <end position="460"/>
    </location>
</feature>
<feature type="transmembrane region" description="Helical" evidence="3">
    <location>
        <begin position="736"/>
        <end position="755"/>
    </location>
</feature>
<feature type="transmembrane region" description="Helical" evidence="3">
    <location>
        <begin position="607"/>
        <end position="630"/>
    </location>
</feature>
<evidence type="ECO:0000313" key="6">
    <source>
        <dbReference type="Proteomes" id="UP001189429"/>
    </source>
</evidence>
<keyword evidence="3" id="KW-0812">Transmembrane</keyword>
<comment type="similarity">
    <text evidence="1">Belongs to the 14-3-3 family.</text>
</comment>
<feature type="compositionally biased region" description="Low complexity" evidence="2">
    <location>
        <begin position="303"/>
        <end position="313"/>
    </location>
</feature>
<protein>
    <recommendedName>
        <fullName evidence="4">14-3-3 domain-containing protein</fullName>
    </recommendedName>
</protein>
<dbReference type="EMBL" id="CAUYUJ010001336">
    <property type="protein sequence ID" value="CAK0795424.1"/>
    <property type="molecule type" value="Genomic_DNA"/>
</dbReference>
<comment type="caution">
    <text evidence="5">The sequence shown here is derived from an EMBL/GenBank/DDBJ whole genome shotgun (WGS) entry which is preliminary data.</text>
</comment>
<dbReference type="SMART" id="SM00101">
    <property type="entry name" value="14_3_3"/>
    <property type="match status" value="1"/>
</dbReference>
<dbReference type="Proteomes" id="UP001189429">
    <property type="component" value="Unassembled WGS sequence"/>
</dbReference>
<feature type="transmembrane region" description="Helical" evidence="3">
    <location>
        <begin position="398"/>
        <end position="420"/>
    </location>
</feature>
<feature type="transmembrane region" description="Helical" evidence="3">
    <location>
        <begin position="667"/>
        <end position="687"/>
    </location>
</feature>
<dbReference type="CDD" id="cd08774">
    <property type="entry name" value="14-3-3"/>
    <property type="match status" value="1"/>
</dbReference>
<accession>A0ABN9PR44</accession>
<reference evidence="5" key="1">
    <citation type="submission" date="2023-10" db="EMBL/GenBank/DDBJ databases">
        <authorList>
            <person name="Chen Y."/>
            <person name="Shah S."/>
            <person name="Dougan E. K."/>
            <person name="Thang M."/>
            <person name="Chan C."/>
        </authorList>
    </citation>
    <scope>NUCLEOTIDE SEQUENCE [LARGE SCALE GENOMIC DNA]</scope>
</reference>
<feature type="transmembrane region" description="Helical" evidence="3">
    <location>
        <begin position="544"/>
        <end position="562"/>
    </location>
</feature>
<feature type="transmembrane region" description="Helical" evidence="3">
    <location>
        <begin position="707"/>
        <end position="724"/>
    </location>
</feature>
<proteinExistence type="inferred from homology"/>
<feature type="region of interest" description="Disordered" evidence="2">
    <location>
        <begin position="290"/>
        <end position="317"/>
    </location>
</feature>
<keyword evidence="3" id="KW-0472">Membrane</keyword>
<evidence type="ECO:0000256" key="1">
    <source>
        <dbReference type="ARBA" id="ARBA00006141"/>
    </source>
</evidence>
<feature type="transmembrane region" description="Helical" evidence="3">
    <location>
        <begin position="583"/>
        <end position="601"/>
    </location>
</feature>
<dbReference type="InterPro" id="IPR036815">
    <property type="entry name" value="14-3-3_dom_sf"/>
</dbReference>
<name>A0ABN9PR44_9DINO</name>
<evidence type="ECO:0000313" key="5">
    <source>
        <dbReference type="EMBL" id="CAK0795424.1"/>
    </source>
</evidence>